<dbReference type="SFLD" id="SFLDS00005">
    <property type="entry name" value="Isoprenoid_Synthase_Type_I"/>
    <property type="match status" value="1"/>
</dbReference>
<organism evidence="7 8">
    <name type="scientific">Cronartium quercuum f. sp. fusiforme G11</name>
    <dbReference type="NCBI Taxonomy" id="708437"/>
    <lineage>
        <taxon>Eukaryota</taxon>
        <taxon>Fungi</taxon>
        <taxon>Dikarya</taxon>
        <taxon>Basidiomycota</taxon>
        <taxon>Pucciniomycotina</taxon>
        <taxon>Pucciniomycetes</taxon>
        <taxon>Pucciniales</taxon>
        <taxon>Coleosporiaceae</taxon>
        <taxon>Cronartium</taxon>
    </lineage>
</organism>
<evidence type="ECO:0000256" key="3">
    <source>
        <dbReference type="ARBA" id="ARBA00022723"/>
    </source>
</evidence>
<dbReference type="GO" id="GO:0008299">
    <property type="term" value="P:isoprenoid biosynthetic process"/>
    <property type="evidence" value="ECO:0007669"/>
    <property type="project" value="UniProtKB-ARBA"/>
</dbReference>
<reference evidence="7" key="1">
    <citation type="submission" date="2013-11" db="EMBL/GenBank/DDBJ databases">
        <title>Genome sequence of the fusiform rust pathogen reveals effectors for host alternation and coevolution with pine.</title>
        <authorList>
            <consortium name="DOE Joint Genome Institute"/>
            <person name="Smith K."/>
            <person name="Pendleton A."/>
            <person name="Kubisiak T."/>
            <person name="Anderson C."/>
            <person name="Salamov A."/>
            <person name="Aerts A."/>
            <person name="Riley R."/>
            <person name="Clum A."/>
            <person name="Lindquist E."/>
            <person name="Ence D."/>
            <person name="Campbell M."/>
            <person name="Kronenberg Z."/>
            <person name="Feau N."/>
            <person name="Dhillon B."/>
            <person name="Hamelin R."/>
            <person name="Burleigh J."/>
            <person name="Smith J."/>
            <person name="Yandell M."/>
            <person name="Nelson C."/>
            <person name="Grigoriev I."/>
            <person name="Davis J."/>
        </authorList>
    </citation>
    <scope>NUCLEOTIDE SEQUENCE</scope>
    <source>
        <strain evidence="7">G11</strain>
    </source>
</reference>
<evidence type="ECO:0000256" key="2">
    <source>
        <dbReference type="ARBA" id="ARBA00006333"/>
    </source>
</evidence>
<comment type="similarity">
    <text evidence="2 6">Belongs to the terpene synthase family.</text>
</comment>
<dbReference type="GO" id="GO:0010333">
    <property type="term" value="F:terpene synthase activity"/>
    <property type="evidence" value="ECO:0007669"/>
    <property type="project" value="InterPro"/>
</dbReference>
<dbReference type="InterPro" id="IPR008949">
    <property type="entry name" value="Isoprenoid_synthase_dom_sf"/>
</dbReference>
<keyword evidence="5 6" id="KW-0456">Lyase</keyword>
<proteinExistence type="inferred from homology"/>
<evidence type="ECO:0000256" key="4">
    <source>
        <dbReference type="ARBA" id="ARBA00022842"/>
    </source>
</evidence>
<dbReference type="Pfam" id="PF19086">
    <property type="entry name" value="Terpene_syn_C_2"/>
    <property type="match status" value="1"/>
</dbReference>
<dbReference type="Gene3D" id="1.10.600.10">
    <property type="entry name" value="Farnesyl Diphosphate Synthase"/>
    <property type="match status" value="1"/>
</dbReference>
<dbReference type="SUPFAM" id="SSF48576">
    <property type="entry name" value="Terpenoid synthases"/>
    <property type="match status" value="1"/>
</dbReference>
<accession>A0A9P6N8T0</accession>
<dbReference type="InterPro" id="IPR034686">
    <property type="entry name" value="Terpene_cyclase-like_2"/>
</dbReference>
<evidence type="ECO:0000313" key="7">
    <source>
        <dbReference type="EMBL" id="KAG0141704.1"/>
    </source>
</evidence>
<dbReference type="GO" id="GO:0046872">
    <property type="term" value="F:metal ion binding"/>
    <property type="evidence" value="ECO:0007669"/>
    <property type="project" value="UniProtKB-KW"/>
</dbReference>
<dbReference type="SFLD" id="SFLDG01020">
    <property type="entry name" value="Terpene_Cyclase_Like_2"/>
    <property type="match status" value="1"/>
</dbReference>
<gene>
    <name evidence="7" type="ORF">CROQUDRAFT_663498</name>
</gene>
<evidence type="ECO:0000256" key="1">
    <source>
        <dbReference type="ARBA" id="ARBA00001946"/>
    </source>
</evidence>
<dbReference type="EMBL" id="MU167375">
    <property type="protein sequence ID" value="KAG0141704.1"/>
    <property type="molecule type" value="Genomic_DNA"/>
</dbReference>
<dbReference type="AlphaFoldDB" id="A0A9P6N8T0"/>
<evidence type="ECO:0000313" key="8">
    <source>
        <dbReference type="Proteomes" id="UP000886653"/>
    </source>
</evidence>
<evidence type="ECO:0000256" key="5">
    <source>
        <dbReference type="ARBA" id="ARBA00023239"/>
    </source>
</evidence>
<dbReference type="EC" id="4.2.3.-" evidence="6"/>
<keyword evidence="4 6" id="KW-0460">Magnesium</keyword>
<evidence type="ECO:0000256" key="6">
    <source>
        <dbReference type="RuleBase" id="RU366034"/>
    </source>
</evidence>
<name>A0A9P6N8T0_9BASI</name>
<sequence>MLNHPIYNASPLPPTITTLTVNSIAPTWDSRFKDMLLVLGKLDLLQNVMDSPSKEVIPSPVDSQRHVLGQHTREVLNRKSGTELLLESLKGQKIIIPDLWPLYKDWPRGVNKYHAQMVPVVDARIERLGFTGDKLQKLKNADFAMCAGAWWPNAEWDEYRILTFLFLWIFTWDDLFESNCLDHEAGPGLAEKCLRETVLFVRSCLGVGEPGVLPQNPLIRSFDVIAEAMRVAYNEEQRHAVVNGLEAYFKGVQDEQQMVTENTVPPIDRYWNVRINTIAVEPCLAMNEYALNKQVPSYIMRSGSMKILWAECIAGVSIMNDMMSLKKEMHEGTVYNLIPVIYAAHGSVQQAIEASTQLLVCSIERMKIAKEELIAMCEEPEVKENVENYVNLFFAQCTGTLDWSLRTQRYGMAAYIKDNGTLELVL</sequence>
<dbReference type="PANTHER" id="PTHR35201:SF4">
    <property type="entry name" value="BETA-PINACENE SYNTHASE-RELATED"/>
    <property type="match status" value="1"/>
</dbReference>
<comment type="caution">
    <text evidence="7">The sequence shown here is derived from an EMBL/GenBank/DDBJ whole genome shotgun (WGS) entry which is preliminary data.</text>
</comment>
<dbReference type="OrthoDB" id="2861623at2759"/>
<keyword evidence="3 6" id="KW-0479">Metal-binding</keyword>
<comment type="cofactor">
    <cofactor evidence="1 6">
        <name>Mg(2+)</name>
        <dbReference type="ChEBI" id="CHEBI:18420"/>
    </cofactor>
</comment>
<protein>
    <recommendedName>
        <fullName evidence="6">Terpene synthase</fullName>
        <ecNumber evidence="6">4.2.3.-</ecNumber>
    </recommendedName>
</protein>
<keyword evidence="8" id="KW-1185">Reference proteome</keyword>
<dbReference type="PANTHER" id="PTHR35201">
    <property type="entry name" value="TERPENE SYNTHASE"/>
    <property type="match status" value="1"/>
</dbReference>
<dbReference type="Proteomes" id="UP000886653">
    <property type="component" value="Unassembled WGS sequence"/>
</dbReference>